<evidence type="ECO:0000256" key="11">
    <source>
        <dbReference type="ARBA" id="ARBA00023160"/>
    </source>
</evidence>
<organism evidence="15 16">
    <name type="scientific">Pyrocoelia pectoralis</name>
    <dbReference type="NCBI Taxonomy" id="417401"/>
    <lineage>
        <taxon>Eukaryota</taxon>
        <taxon>Metazoa</taxon>
        <taxon>Ecdysozoa</taxon>
        <taxon>Arthropoda</taxon>
        <taxon>Hexapoda</taxon>
        <taxon>Insecta</taxon>
        <taxon>Pterygota</taxon>
        <taxon>Neoptera</taxon>
        <taxon>Endopterygota</taxon>
        <taxon>Coleoptera</taxon>
        <taxon>Polyphaga</taxon>
        <taxon>Elateriformia</taxon>
        <taxon>Elateroidea</taxon>
        <taxon>Lampyridae</taxon>
        <taxon>Lampyrinae</taxon>
        <taxon>Pyrocoelia</taxon>
    </lineage>
</organism>
<evidence type="ECO:0000256" key="5">
    <source>
        <dbReference type="ARBA" id="ARBA00022832"/>
    </source>
</evidence>
<keyword evidence="11 12" id="KW-0275">Fatty acid biosynthesis</keyword>
<keyword evidence="4 12" id="KW-0812">Transmembrane</keyword>
<evidence type="ECO:0000256" key="13">
    <source>
        <dbReference type="SAM" id="Phobius"/>
    </source>
</evidence>
<evidence type="ECO:0000256" key="8">
    <source>
        <dbReference type="ARBA" id="ARBA00023004"/>
    </source>
</evidence>
<dbReference type="CDD" id="cd03505">
    <property type="entry name" value="Delta9-FADS-like"/>
    <property type="match status" value="1"/>
</dbReference>
<proteinExistence type="inferred from homology"/>
<dbReference type="GO" id="GO:0004768">
    <property type="term" value="F:stearoyl-CoA 9-desaturase activity"/>
    <property type="evidence" value="ECO:0007669"/>
    <property type="project" value="TreeGrafter"/>
</dbReference>
<dbReference type="PANTHER" id="PTHR11351:SF21">
    <property type="entry name" value="GH07782P"/>
    <property type="match status" value="1"/>
</dbReference>
<evidence type="ECO:0000256" key="2">
    <source>
        <dbReference type="ARBA" id="ARBA00009295"/>
    </source>
</evidence>
<comment type="caution">
    <text evidence="15">The sequence shown here is derived from an EMBL/GenBank/DDBJ whole genome shotgun (WGS) entry which is preliminary data.</text>
</comment>
<evidence type="ECO:0000256" key="7">
    <source>
        <dbReference type="ARBA" id="ARBA00023002"/>
    </source>
</evidence>
<evidence type="ECO:0000256" key="10">
    <source>
        <dbReference type="ARBA" id="ARBA00023136"/>
    </source>
</evidence>
<evidence type="ECO:0000313" key="15">
    <source>
        <dbReference type="EMBL" id="KAK5650895.1"/>
    </source>
</evidence>
<keyword evidence="10 13" id="KW-0472">Membrane</keyword>
<keyword evidence="7 12" id="KW-0560">Oxidoreductase</keyword>
<dbReference type="GO" id="GO:0005789">
    <property type="term" value="C:endoplasmic reticulum membrane"/>
    <property type="evidence" value="ECO:0007669"/>
    <property type="project" value="TreeGrafter"/>
</dbReference>
<dbReference type="AlphaFoldDB" id="A0AAN7VQ14"/>
<evidence type="ECO:0000256" key="1">
    <source>
        <dbReference type="ARBA" id="ARBA00004141"/>
    </source>
</evidence>
<dbReference type="EMBL" id="JAVRBK010000001">
    <property type="protein sequence ID" value="KAK5650895.1"/>
    <property type="molecule type" value="Genomic_DNA"/>
</dbReference>
<reference evidence="15 16" key="1">
    <citation type="journal article" date="2024" name="Insects">
        <title>An Improved Chromosome-Level Genome Assembly of the Firefly Pyrocoelia pectoralis.</title>
        <authorList>
            <person name="Fu X."/>
            <person name="Meyer-Rochow V.B."/>
            <person name="Ballantyne L."/>
            <person name="Zhu X."/>
        </authorList>
    </citation>
    <scope>NUCLEOTIDE SEQUENCE [LARGE SCALE GENOMIC DNA]</scope>
    <source>
        <strain evidence="15">XCY_ONT2</strain>
    </source>
</reference>
<accession>A0AAN7VQ14</accession>
<dbReference type="Pfam" id="PF00487">
    <property type="entry name" value="FA_desaturase"/>
    <property type="match status" value="1"/>
</dbReference>
<evidence type="ECO:0000256" key="6">
    <source>
        <dbReference type="ARBA" id="ARBA00022989"/>
    </source>
</evidence>
<evidence type="ECO:0000313" key="16">
    <source>
        <dbReference type="Proteomes" id="UP001329430"/>
    </source>
</evidence>
<evidence type="ECO:0000259" key="14">
    <source>
        <dbReference type="Pfam" id="PF00487"/>
    </source>
</evidence>
<name>A0AAN7VQ14_9COLE</name>
<evidence type="ECO:0000256" key="3">
    <source>
        <dbReference type="ARBA" id="ARBA00022516"/>
    </source>
</evidence>
<evidence type="ECO:0000256" key="9">
    <source>
        <dbReference type="ARBA" id="ARBA00023098"/>
    </source>
</evidence>
<feature type="transmembrane region" description="Helical" evidence="13">
    <location>
        <begin position="190"/>
        <end position="211"/>
    </location>
</feature>
<evidence type="ECO:0000256" key="4">
    <source>
        <dbReference type="ARBA" id="ARBA00022692"/>
    </source>
</evidence>
<feature type="transmembrane region" description="Helical" evidence="13">
    <location>
        <begin position="45"/>
        <end position="67"/>
    </location>
</feature>
<dbReference type="GO" id="GO:0005506">
    <property type="term" value="F:iron ion binding"/>
    <property type="evidence" value="ECO:0007669"/>
    <property type="project" value="TreeGrafter"/>
</dbReference>
<comment type="domain">
    <text evidence="12">The histidine box domains are involved in binding the catalytic metal ions.</text>
</comment>
<dbReference type="GO" id="GO:0006636">
    <property type="term" value="P:unsaturated fatty acid biosynthetic process"/>
    <property type="evidence" value="ECO:0007669"/>
    <property type="project" value="TreeGrafter"/>
</dbReference>
<gene>
    <name evidence="15" type="ORF">RI129_001924</name>
</gene>
<feature type="domain" description="Fatty acid desaturase" evidence="14">
    <location>
        <begin position="78"/>
        <end position="278"/>
    </location>
</feature>
<keyword evidence="8" id="KW-0408">Iron</keyword>
<keyword evidence="3 12" id="KW-0444">Lipid biosynthesis</keyword>
<evidence type="ECO:0000256" key="12">
    <source>
        <dbReference type="RuleBase" id="RU000581"/>
    </source>
</evidence>
<keyword evidence="9" id="KW-0443">Lipid metabolism</keyword>
<dbReference type="Proteomes" id="UP001329430">
    <property type="component" value="Chromosome 1"/>
</dbReference>
<keyword evidence="5" id="KW-0276">Fatty acid metabolism</keyword>
<comment type="subcellular location">
    <subcellularLocation>
        <location evidence="1">Membrane</location>
        <topology evidence="1">Multi-pass membrane protein</topology>
    </subcellularLocation>
</comment>
<feature type="transmembrane region" description="Helical" evidence="13">
    <location>
        <begin position="73"/>
        <end position="93"/>
    </location>
</feature>
<comment type="cofactor">
    <cofactor evidence="12">
        <name>Fe(2+)</name>
        <dbReference type="ChEBI" id="CHEBI:29033"/>
    </cofactor>
</comment>
<dbReference type="PRINTS" id="PR00075">
    <property type="entry name" value="FACDDSATRASE"/>
</dbReference>
<comment type="similarity">
    <text evidence="2 12">Belongs to the fatty acid desaturase type 1 family.</text>
</comment>
<dbReference type="InterPro" id="IPR015876">
    <property type="entry name" value="Acyl-CoA_DS"/>
</dbReference>
<keyword evidence="16" id="KW-1185">Reference proteome</keyword>
<dbReference type="PANTHER" id="PTHR11351">
    <property type="entry name" value="ACYL-COA DESATURASE"/>
    <property type="match status" value="1"/>
</dbReference>
<sequence>MPPQTTTPICADLARSIESEHYSTSPPKEKYYKSCIGTFGAELKWFNIIAIAIVHVLAAWTLIVFPYRQYIGLFIYSHVIGHLTGLGVTGGAHRLWTHRCYKAKLPLRIFMMLCFSMAAQNNLFEWVRDHRVHHKYSETDADPHNANRGFFFAHCGWLMMKKHPEVRRKGKEIDMSDVLEDPVVQFHLKYFNVLKIICAFIVPAIIPPLVWGADWFWSVMSVSVARYVLSLNFTWSVNSAAHIWGGKPYDRNIAPSQNVWVSIVAIGEGWHNYHHTFPWDYKTSEFFSFNATALWIKFFSKIGWAYDLKTAPQALIEKVARNRGDGTRFKIGHFEATENGDLIHNS</sequence>
<protein>
    <recommendedName>
        <fullName evidence="14">Fatty acid desaturase domain-containing protein</fullName>
    </recommendedName>
</protein>
<dbReference type="InterPro" id="IPR005804">
    <property type="entry name" value="FA_desaturase_dom"/>
</dbReference>
<keyword evidence="6 13" id="KW-1133">Transmembrane helix</keyword>